<dbReference type="Proteomes" id="UP000284202">
    <property type="component" value="Unassembled WGS sequence"/>
</dbReference>
<protein>
    <submittedName>
        <fullName evidence="2">Uncharacterized protein</fullName>
    </submittedName>
</protein>
<gene>
    <name evidence="2" type="ORF">D3P04_12760</name>
</gene>
<comment type="caution">
    <text evidence="2">The sequence shown here is derived from an EMBL/GenBank/DDBJ whole genome shotgun (WGS) entry which is preliminary data.</text>
</comment>
<name>A0A418SU60_9RHOB</name>
<dbReference type="RefSeq" id="WP_119749460.1">
    <property type="nucleotide sequence ID" value="NZ_QZCG01000008.1"/>
</dbReference>
<dbReference type="InterPro" id="IPR047730">
    <property type="entry name" value="ABZJ_00895-like"/>
</dbReference>
<feature type="transmembrane region" description="Helical" evidence="1">
    <location>
        <begin position="12"/>
        <end position="33"/>
    </location>
</feature>
<evidence type="ECO:0000313" key="2">
    <source>
        <dbReference type="EMBL" id="RJE84514.1"/>
    </source>
</evidence>
<accession>A0A418SU60</accession>
<feature type="transmembrane region" description="Helical" evidence="1">
    <location>
        <begin position="115"/>
        <end position="142"/>
    </location>
</feature>
<organism evidence="2 3">
    <name type="scientific">Paracoccus onubensis</name>
    <dbReference type="NCBI Taxonomy" id="1675788"/>
    <lineage>
        <taxon>Bacteria</taxon>
        <taxon>Pseudomonadati</taxon>
        <taxon>Pseudomonadota</taxon>
        <taxon>Alphaproteobacteria</taxon>
        <taxon>Rhodobacterales</taxon>
        <taxon>Paracoccaceae</taxon>
        <taxon>Paracoccus</taxon>
    </lineage>
</organism>
<keyword evidence="1" id="KW-0812">Transmembrane</keyword>
<sequence length="156" mass="17003">MTQSNASLKTLTLIFAGLYLLISVAVFLLLVALEMFFQFSFDSSAMGVVIPTLSAMQVGTMYFNRTGQRPQRGFAWKAGFSFALTSTLLGVAVFIAVYLLGLFPELDEMLREPASVAILAGILVVVSLLLSVLCRFSFGFGARQAQKVKEKMQARG</sequence>
<evidence type="ECO:0000313" key="3">
    <source>
        <dbReference type="Proteomes" id="UP000284202"/>
    </source>
</evidence>
<dbReference type="EMBL" id="QZCG01000008">
    <property type="protein sequence ID" value="RJE84514.1"/>
    <property type="molecule type" value="Genomic_DNA"/>
</dbReference>
<dbReference type="OrthoDB" id="7846402at2"/>
<feature type="transmembrane region" description="Helical" evidence="1">
    <location>
        <begin position="45"/>
        <end position="63"/>
    </location>
</feature>
<evidence type="ECO:0000256" key="1">
    <source>
        <dbReference type="SAM" id="Phobius"/>
    </source>
</evidence>
<proteinExistence type="predicted"/>
<keyword evidence="1" id="KW-0472">Membrane</keyword>
<feature type="transmembrane region" description="Helical" evidence="1">
    <location>
        <begin position="75"/>
        <end position="103"/>
    </location>
</feature>
<dbReference type="NCBIfam" id="NF038216">
    <property type="entry name" value="ABZJ_00895_fam"/>
    <property type="match status" value="1"/>
</dbReference>
<keyword evidence="1" id="KW-1133">Transmembrane helix</keyword>
<dbReference type="AlphaFoldDB" id="A0A418SU60"/>
<keyword evidence="3" id="KW-1185">Reference proteome</keyword>
<reference evidence="3" key="1">
    <citation type="submission" date="2018-09" db="EMBL/GenBank/DDBJ databases">
        <title>Acidovorax cavernicola nov. sp. isolated from Gruta de las Maravillas (Aracena, Spain).</title>
        <authorList>
            <person name="Jurado V."/>
            <person name="Gutierrez-Patricio S."/>
            <person name="Gonzalez-Pimentel J.L."/>
            <person name="Miller A.Z."/>
            <person name="Laiz L."/>
            <person name="Saiz-Jimenez C."/>
        </authorList>
    </citation>
    <scope>NUCLEOTIDE SEQUENCE [LARGE SCALE GENOMIC DNA]</scope>
    <source>
        <strain evidence="3">1011MAR3C25</strain>
    </source>
</reference>